<sequence length="220" mass="25986">MMNLNFELLDQSVSLNKGTILVLEDPNIFSKVAQSIFEYEEDGEIKFYNNKFIKIKESQLMVITDIMNYTFNSSSMLKSIYSDLEKQINDNPQLKSEIEQISLQLNEILSMELLNHELNLSCSDLTMYNFFKMYEVKVQTSYKTLFEKSLEIVQVYKYLYKKTLLVFINVCSYFSKAEVSELLDFISLLNVDVLFIEPKSVYDFRQYALDKDYFLFVPEE</sequence>
<dbReference type="RefSeq" id="WP_204654236.1">
    <property type="nucleotide sequence ID" value="NZ_JAFBFD010000022.1"/>
</dbReference>
<dbReference type="EMBL" id="JBHSGS010000022">
    <property type="protein sequence ID" value="MFC4718959.1"/>
    <property type="molecule type" value="Genomic_DNA"/>
</dbReference>
<organism evidence="1 2">
    <name type="scientific">Enterococcus lemanii</name>
    <dbReference type="NCBI Taxonomy" id="1159752"/>
    <lineage>
        <taxon>Bacteria</taxon>
        <taxon>Bacillati</taxon>
        <taxon>Bacillota</taxon>
        <taxon>Bacilli</taxon>
        <taxon>Lactobacillales</taxon>
        <taxon>Enterococcaceae</taxon>
        <taxon>Enterococcus</taxon>
    </lineage>
</organism>
<protein>
    <submittedName>
        <fullName evidence="1">Type II-A CRISPR-associated protein Csn2</fullName>
    </submittedName>
</protein>
<proteinExistence type="predicted"/>
<evidence type="ECO:0000313" key="1">
    <source>
        <dbReference type="EMBL" id="MFC4718959.1"/>
    </source>
</evidence>
<gene>
    <name evidence="1" type="primary">csn2</name>
    <name evidence="1" type="ORF">ACFO5I_04355</name>
</gene>
<dbReference type="Proteomes" id="UP001595969">
    <property type="component" value="Unassembled WGS sequence"/>
</dbReference>
<keyword evidence="2" id="KW-1185">Reference proteome</keyword>
<name>A0ABV9MV91_9ENTE</name>
<dbReference type="Pfam" id="PF09711">
    <property type="entry name" value="Cas_Csn2"/>
    <property type="match status" value="1"/>
</dbReference>
<reference evidence="2" key="1">
    <citation type="journal article" date="2019" name="Int. J. Syst. Evol. Microbiol.">
        <title>The Global Catalogue of Microorganisms (GCM) 10K type strain sequencing project: providing services to taxonomists for standard genome sequencing and annotation.</title>
        <authorList>
            <consortium name="The Broad Institute Genomics Platform"/>
            <consortium name="The Broad Institute Genome Sequencing Center for Infectious Disease"/>
            <person name="Wu L."/>
            <person name="Ma J."/>
        </authorList>
    </citation>
    <scope>NUCLEOTIDE SEQUENCE [LARGE SCALE GENOMIC DNA]</scope>
    <source>
        <strain evidence="2">CGMCC 1.19032</strain>
    </source>
</reference>
<dbReference type="InterPro" id="IPR038600">
    <property type="entry name" value="Csn2_sf"/>
</dbReference>
<comment type="caution">
    <text evidence="1">The sequence shown here is derived from an EMBL/GenBank/DDBJ whole genome shotgun (WGS) entry which is preliminary data.</text>
</comment>
<dbReference type="NCBIfam" id="TIGR01866">
    <property type="entry name" value="cas_Csn2"/>
    <property type="match status" value="1"/>
</dbReference>
<accession>A0ABV9MV91</accession>
<dbReference type="Gene3D" id="3.40.50.11940">
    <property type="match status" value="2"/>
</dbReference>
<dbReference type="InterPro" id="IPR010146">
    <property type="entry name" value="CRISPR-assoc_prot_Csn2-typ"/>
</dbReference>
<evidence type="ECO:0000313" key="2">
    <source>
        <dbReference type="Proteomes" id="UP001595969"/>
    </source>
</evidence>